<dbReference type="OrthoDB" id="973869at2"/>
<dbReference type="InterPro" id="IPR044148">
    <property type="entry name" value="ALDH_GabD1-like"/>
</dbReference>
<dbReference type="EMBL" id="PGFA01000001">
    <property type="protein sequence ID" value="PJJ60052.1"/>
    <property type="molecule type" value="Genomic_DNA"/>
</dbReference>
<evidence type="ECO:0000313" key="6">
    <source>
        <dbReference type="Proteomes" id="UP000228535"/>
    </source>
</evidence>
<evidence type="ECO:0000256" key="1">
    <source>
        <dbReference type="ARBA" id="ARBA00009986"/>
    </source>
</evidence>
<keyword evidence="2" id="KW-0521">NADP</keyword>
<dbReference type="InterPro" id="IPR016163">
    <property type="entry name" value="Ald_DH_C"/>
</dbReference>
<name>A0A2M9BQ71_9BACT</name>
<evidence type="ECO:0000259" key="4">
    <source>
        <dbReference type="Pfam" id="PF00171"/>
    </source>
</evidence>
<dbReference type="Proteomes" id="UP000228535">
    <property type="component" value="Unassembled WGS sequence"/>
</dbReference>
<gene>
    <name evidence="5" type="ORF">CLV45_1477</name>
</gene>
<keyword evidence="6" id="KW-1185">Reference proteome</keyword>
<dbReference type="InterPro" id="IPR016162">
    <property type="entry name" value="Ald_DH_N"/>
</dbReference>
<reference evidence="5 6" key="1">
    <citation type="submission" date="2017-11" db="EMBL/GenBank/DDBJ databases">
        <title>Genomic Encyclopedia of Archaeal and Bacterial Type Strains, Phase II (KMG-II): From Individual Species to Whole Genera.</title>
        <authorList>
            <person name="Goeker M."/>
        </authorList>
    </citation>
    <scope>NUCLEOTIDE SEQUENCE [LARGE SCALE GENOMIC DNA]</scope>
    <source>
        <strain evidence="5 6">DSM 11115</strain>
    </source>
</reference>
<dbReference type="Pfam" id="PF00171">
    <property type="entry name" value="Aldedh"/>
    <property type="match status" value="1"/>
</dbReference>
<dbReference type="GO" id="GO:0004777">
    <property type="term" value="F:succinate-semialdehyde dehydrogenase (NAD+) activity"/>
    <property type="evidence" value="ECO:0007669"/>
    <property type="project" value="TreeGrafter"/>
</dbReference>
<organism evidence="5 6">
    <name type="scientific">Hymenobacter chitinivorans DSM 11115</name>
    <dbReference type="NCBI Taxonomy" id="1121954"/>
    <lineage>
        <taxon>Bacteria</taxon>
        <taxon>Pseudomonadati</taxon>
        <taxon>Bacteroidota</taxon>
        <taxon>Cytophagia</taxon>
        <taxon>Cytophagales</taxon>
        <taxon>Hymenobacteraceae</taxon>
        <taxon>Hymenobacter</taxon>
    </lineage>
</organism>
<dbReference type="PANTHER" id="PTHR43217:SF1">
    <property type="entry name" value="SUCCINATE SEMIALDEHYDE DEHYDROGENASE [NAD(P)+] SAD"/>
    <property type="match status" value="1"/>
</dbReference>
<evidence type="ECO:0000256" key="2">
    <source>
        <dbReference type="ARBA" id="ARBA00022857"/>
    </source>
</evidence>
<comment type="similarity">
    <text evidence="1">Belongs to the aldehyde dehydrogenase family.</text>
</comment>
<dbReference type="SUPFAM" id="SSF53720">
    <property type="entry name" value="ALDH-like"/>
    <property type="match status" value="1"/>
</dbReference>
<dbReference type="AlphaFoldDB" id="A0A2M9BQ71"/>
<comment type="caution">
    <text evidence="5">The sequence shown here is derived from an EMBL/GenBank/DDBJ whole genome shotgun (WGS) entry which is preliminary data.</text>
</comment>
<dbReference type="InterPro" id="IPR015590">
    <property type="entry name" value="Aldehyde_DH_dom"/>
</dbReference>
<feature type="domain" description="Aldehyde dehydrogenase" evidence="4">
    <location>
        <begin position="3"/>
        <end position="451"/>
    </location>
</feature>
<dbReference type="InterPro" id="IPR047110">
    <property type="entry name" value="GABD/Sad-like"/>
</dbReference>
<dbReference type="Gene3D" id="3.40.309.10">
    <property type="entry name" value="Aldehyde Dehydrogenase, Chain A, domain 2"/>
    <property type="match status" value="1"/>
</dbReference>
<dbReference type="FunFam" id="3.40.605.10:FF:000012">
    <property type="entry name" value="NAD-dependent succinate-semialdehyde dehydrogenase"/>
    <property type="match status" value="1"/>
</dbReference>
<evidence type="ECO:0000256" key="3">
    <source>
        <dbReference type="ARBA" id="ARBA00023002"/>
    </source>
</evidence>
<dbReference type="CDD" id="cd07100">
    <property type="entry name" value="ALDH_SSADH1_GabD1"/>
    <property type="match status" value="1"/>
</dbReference>
<dbReference type="GO" id="GO:0004030">
    <property type="term" value="F:aldehyde dehydrogenase [NAD(P)+] activity"/>
    <property type="evidence" value="ECO:0007669"/>
    <property type="project" value="InterPro"/>
</dbReference>
<dbReference type="InterPro" id="IPR016161">
    <property type="entry name" value="Ald_DH/histidinol_DH"/>
</dbReference>
<dbReference type="FunFam" id="3.40.309.10:FF:000009">
    <property type="entry name" value="Aldehyde dehydrogenase A"/>
    <property type="match status" value="1"/>
</dbReference>
<keyword evidence="3" id="KW-0560">Oxidoreductase</keyword>
<dbReference type="RefSeq" id="WP_100335719.1">
    <property type="nucleotide sequence ID" value="NZ_PGFA01000001.1"/>
</dbReference>
<sequence>MAIESFNPYTGKVLRRFRAFSWTKTERILTQAARAATAWRETTFATRRALMHRAAELLRERQDELARLMALEMGKPVVDGRAEVLKCALTCDYYADHAEDFLRDEQIKTEARRSFIAHEPLGVVLAIMPWNFPFWQVIRFAAPALMAGNVGLLKHASNVPQCALALEKIFHDAGFPPATFRTLLIGSDLVEKLLQDDRVKAATLTGSELAGSKVAATAGAQIKKTVLELGGSDPFVVLADADLELAAKTAAQARMVNAGQSCIAAKRFIVDKSIVKPFISQLKTHLLALRTGDPLDEATQYGPLARPDLADELTKQVEDTVKAGAKVELFGGQKAPGMALFRPMILSNIKPGQPAYYEELFGPVALILEARDEADAVRLANDSPFGLGASVWTRDQQRGEAVARRIESGAVFVNAMVKSSPEMPFGGVKKSGYGRELSYLGIREFVNQKSIWIAGEAPVVKKKVE</sequence>
<proteinExistence type="inferred from homology"/>
<dbReference type="Gene3D" id="3.40.605.10">
    <property type="entry name" value="Aldehyde Dehydrogenase, Chain A, domain 1"/>
    <property type="match status" value="1"/>
</dbReference>
<evidence type="ECO:0000313" key="5">
    <source>
        <dbReference type="EMBL" id="PJJ60052.1"/>
    </source>
</evidence>
<protein>
    <submittedName>
        <fullName evidence="5">Succinate-semialdehyde dehydrogenase/glutarate-semialdehyde dehydrogenase</fullName>
    </submittedName>
</protein>
<dbReference type="PANTHER" id="PTHR43217">
    <property type="entry name" value="SUCCINATE SEMIALDEHYDE DEHYDROGENASE [NAD(P)+] SAD"/>
    <property type="match status" value="1"/>
</dbReference>
<accession>A0A2M9BQ71</accession>